<dbReference type="PROSITE" id="PS50991">
    <property type="entry name" value="PYR_CT"/>
    <property type="match status" value="1"/>
</dbReference>
<keyword evidence="7" id="KW-1185">Reference proteome</keyword>
<dbReference type="Proteomes" id="UP000276741">
    <property type="component" value="Chromosome"/>
</dbReference>
<proteinExistence type="inferred from homology"/>
<reference evidence="7" key="2">
    <citation type="submission" date="2018-04" db="EMBL/GenBank/DDBJ databases">
        <title>Complete genome sequence of Sulfodiicoccus acidiphilus strain HS-1.</title>
        <authorList>
            <person name="Sakai H.D."/>
            <person name="Kurosawa N."/>
        </authorList>
    </citation>
    <scope>NUCLEOTIDE SEQUENCE [LARGE SCALE GENOMIC DNA]</scope>
    <source>
        <strain evidence="7">HS-1</strain>
    </source>
</reference>
<dbReference type="PANTHER" id="PTHR42880:SF1">
    <property type="entry name" value="ISOPROPYLMALATE_HOMOCITRATE_CITRAMALATE SYNTHASE FAMILY PROTEIN"/>
    <property type="match status" value="1"/>
</dbReference>
<dbReference type="AlphaFoldDB" id="A0A348B1K9"/>
<dbReference type="GO" id="GO:0016829">
    <property type="term" value="F:lyase activity"/>
    <property type="evidence" value="ECO:0007669"/>
    <property type="project" value="UniProtKB-KW"/>
</dbReference>
<evidence type="ECO:0000313" key="5">
    <source>
        <dbReference type="EMBL" id="BBD72061.1"/>
    </source>
</evidence>
<reference evidence="6" key="4">
    <citation type="submission" date="2020-09" db="EMBL/GenBank/DDBJ databases">
        <authorList>
            <person name="Sun Q."/>
            <person name="Ohkuma M."/>
        </authorList>
    </citation>
    <scope>NUCLEOTIDE SEQUENCE</scope>
    <source>
        <strain evidence="6">JCM 31740</strain>
    </source>
</reference>
<keyword evidence="5" id="KW-0456">Lyase</keyword>
<feature type="domain" description="Pyruvate carboxyltransferase" evidence="4">
    <location>
        <begin position="31"/>
        <end position="281"/>
    </location>
</feature>
<dbReference type="InterPro" id="IPR013785">
    <property type="entry name" value="Aldolase_TIM"/>
</dbReference>
<dbReference type="Gene3D" id="1.10.238.260">
    <property type="match status" value="1"/>
</dbReference>
<dbReference type="EMBL" id="BMQS01000016">
    <property type="protein sequence ID" value="GGU00058.1"/>
    <property type="molecule type" value="Genomic_DNA"/>
</dbReference>
<dbReference type="InterPro" id="IPR002034">
    <property type="entry name" value="AIPM/Hcit_synth_CS"/>
</dbReference>
<name>A0A348B1K9_9CREN</name>
<dbReference type="KEGG" id="sacd:HS1genome_0450"/>
<dbReference type="OrthoDB" id="6555at2157"/>
<reference evidence="5" key="3">
    <citation type="journal article" date="2019" name="BMC Res. Notes">
        <title>Complete genome sequence of the Sulfodiicoccus acidiphilus strain HS-1T, the first crenarchaeon that lacks polB3, isolated from an acidic hot spring in Ohwaku-dani, Hakone, Japan.</title>
        <authorList>
            <person name="Sakai H.D."/>
            <person name="Kurosawa N."/>
        </authorList>
    </citation>
    <scope>NUCLEOTIDE SEQUENCE</scope>
    <source>
        <strain evidence="5">HS-1</strain>
    </source>
</reference>
<sequence length="403" mass="44141">MSEKYRGETWWVSPFNFIPEVTGKLKIPERVVIHDVTLRDGEQTPGIVFRKEDKVSIAQALNDAGVDRIEVGMPVISEEEKDAIKTVARAGLNSKVFTLARLVRKDLDESVDCDVDGVILEAPVGVPKLKQFGWSLEQSKASALEHIDYAKSHGLYVTFFGVDTTRAEPEAYFEMIKEISRSRADAVAVVDTFGCITVEAMGFLVRTLSSLLTKPLEVHTHNDFGLSTATTLAAVANGATVAHVAINGLGERTGNAPLDEVVMGLNLLYGVKTSVRPELLHKLSKLVEERSGVRIPAGKPFVGENAFGRESGISVAGWAKYYLGSEPVLPEFVGNVHRVLVGKKSGRHSIEYKLRELGYDPSKLGEEGVAKLLTKVKEEAQLKKRALTDGEFVELVKEVMNSH</sequence>
<dbReference type="GO" id="GO:0019752">
    <property type="term" value="P:carboxylic acid metabolic process"/>
    <property type="evidence" value="ECO:0007669"/>
    <property type="project" value="InterPro"/>
</dbReference>
<dbReference type="Gene3D" id="3.20.20.70">
    <property type="entry name" value="Aldolase class I"/>
    <property type="match status" value="1"/>
</dbReference>
<evidence type="ECO:0000256" key="3">
    <source>
        <dbReference type="RuleBase" id="RU003523"/>
    </source>
</evidence>
<dbReference type="GeneID" id="38665956"/>
<dbReference type="PROSITE" id="PS00816">
    <property type="entry name" value="AIPM_HOMOCIT_SYNTH_2"/>
    <property type="match status" value="1"/>
</dbReference>
<dbReference type="Pfam" id="PF00682">
    <property type="entry name" value="HMGL-like"/>
    <property type="match status" value="1"/>
</dbReference>
<evidence type="ECO:0000256" key="2">
    <source>
        <dbReference type="ARBA" id="ARBA00022679"/>
    </source>
</evidence>
<accession>A0A348B1K9</accession>
<evidence type="ECO:0000256" key="1">
    <source>
        <dbReference type="ARBA" id="ARBA00006154"/>
    </source>
</evidence>
<protein>
    <submittedName>
        <fullName evidence="5">3-hydroxy-3-methylglutaryl-CoA lyase</fullName>
    </submittedName>
</protein>
<reference evidence="6" key="1">
    <citation type="journal article" date="2014" name="Int. J. Syst. Evol. Microbiol.">
        <title>Complete genome sequence of Corynebacterium casei LMG S-19264T (=DSM 44701T), isolated from a smear-ripened cheese.</title>
        <authorList>
            <consortium name="US DOE Joint Genome Institute (JGI-PGF)"/>
            <person name="Walter F."/>
            <person name="Albersmeier A."/>
            <person name="Kalinowski J."/>
            <person name="Ruckert C."/>
        </authorList>
    </citation>
    <scope>NUCLEOTIDE SEQUENCE</scope>
    <source>
        <strain evidence="6">JCM 31740</strain>
    </source>
</reference>
<gene>
    <name evidence="6" type="ORF">GCM10007116_16700</name>
    <name evidence="5" type="ORF">HS1genome_0450</name>
</gene>
<organism evidence="5 7">
    <name type="scientific">Sulfodiicoccus acidiphilus</name>
    <dbReference type="NCBI Taxonomy" id="1670455"/>
    <lineage>
        <taxon>Archaea</taxon>
        <taxon>Thermoproteota</taxon>
        <taxon>Thermoprotei</taxon>
        <taxon>Sulfolobales</taxon>
        <taxon>Sulfolobaceae</taxon>
        <taxon>Sulfodiicoccus</taxon>
    </lineage>
</organism>
<dbReference type="InterPro" id="IPR054691">
    <property type="entry name" value="LeuA/HCS_post-cat"/>
</dbReference>
<evidence type="ECO:0000259" key="4">
    <source>
        <dbReference type="PROSITE" id="PS50991"/>
    </source>
</evidence>
<evidence type="ECO:0000313" key="6">
    <source>
        <dbReference type="EMBL" id="GGU00058.1"/>
    </source>
</evidence>
<dbReference type="PROSITE" id="PS00815">
    <property type="entry name" value="AIPM_HOMOCIT_SYNTH_1"/>
    <property type="match status" value="1"/>
</dbReference>
<dbReference type="Pfam" id="PF22617">
    <property type="entry name" value="HCS_D2"/>
    <property type="match status" value="1"/>
</dbReference>
<dbReference type="RefSeq" id="WP_126449360.1">
    <property type="nucleotide sequence ID" value="NZ_AP018553.1"/>
</dbReference>
<keyword evidence="2 3" id="KW-0808">Transferase</keyword>
<dbReference type="SUPFAM" id="SSF51569">
    <property type="entry name" value="Aldolase"/>
    <property type="match status" value="1"/>
</dbReference>
<dbReference type="GO" id="GO:0046912">
    <property type="term" value="F:acyltransferase activity, acyl groups converted into alkyl on transfer"/>
    <property type="evidence" value="ECO:0007669"/>
    <property type="project" value="InterPro"/>
</dbReference>
<dbReference type="PANTHER" id="PTHR42880">
    <property type="entry name" value="HOMOCITRATE SYNTHASE"/>
    <property type="match status" value="1"/>
</dbReference>
<evidence type="ECO:0000313" key="7">
    <source>
        <dbReference type="Proteomes" id="UP000276741"/>
    </source>
</evidence>
<comment type="similarity">
    <text evidence="1 3">Belongs to the alpha-IPM synthase/homocitrate synthase family.</text>
</comment>
<dbReference type="InterPro" id="IPR000891">
    <property type="entry name" value="PYR_CT"/>
</dbReference>
<dbReference type="EMBL" id="AP018553">
    <property type="protein sequence ID" value="BBD72061.1"/>
    <property type="molecule type" value="Genomic_DNA"/>
</dbReference>
<dbReference type="Proteomes" id="UP000616143">
    <property type="component" value="Unassembled WGS sequence"/>
</dbReference>